<evidence type="ECO:0000313" key="1">
    <source>
        <dbReference type="EMBL" id="WAR23623.1"/>
    </source>
</evidence>
<dbReference type="Proteomes" id="UP001164746">
    <property type="component" value="Chromosome 13"/>
</dbReference>
<name>A0ABY7FN32_MYAAR</name>
<evidence type="ECO:0000313" key="2">
    <source>
        <dbReference type="Proteomes" id="UP001164746"/>
    </source>
</evidence>
<reference evidence="1" key="1">
    <citation type="submission" date="2022-11" db="EMBL/GenBank/DDBJ databases">
        <title>Centuries of genome instability and evolution in soft-shell clam transmissible cancer (bioRxiv).</title>
        <authorList>
            <person name="Hart S.F.M."/>
            <person name="Yonemitsu M.A."/>
            <person name="Giersch R.M."/>
            <person name="Beal B.F."/>
            <person name="Arriagada G."/>
            <person name="Davis B.W."/>
            <person name="Ostrander E.A."/>
            <person name="Goff S.P."/>
            <person name="Metzger M.J."/>
        </authorList>
    </citation>
    <scope>NUCLEOTIDE SEQUENCE</scope>
    <source>
        <strain evidence="1">MELC-2E11</strain>
        <tissue evidence="1">Siphon/mantle</tissue>
    </source>
</reference>
<keyword evidence="2" id="KW-1185">Reference proteome</keyword>
<organism evidence="1 2">
    <name type="scientific">Mya arenaria</name>
    <name type="common">Soft-shell clam</name>
    <dbReference type="NCBI Taxonomy" id="6604"/>
    <lineage>
        <taxon>Eukaryota</taxon>
        <taxon>Metazoa</taxon>
        <taxon>Spiralia</taxon>
        <taxon>Lophotrochozoa</taxon>
        <taxon>Mollusca</taxon>
        <taxon>Bivalvia</taxon>
        <taxon>Autobranchia</taxon>
        <taxon>Heteroconchia</taxon>
        <taxon>Euheterodonta</taxon>
        <taxon>Imparidentia</taxon>
        <taxon>Neoheterodontei</taxon>
        <taxon>Myida</taxon>
        <taxon>Myoidea</taxon>
        <taxon>Myidae</taxon>
        <taxon>Mya</taxon>
    </lineage>
</organism>
<gene>
    <name evidence="1" type="ORF">MAR_037292</name>
</gene>
<protein>
    <submittedName>
        <fullName evidence="1">Uncharacterized protein</fullName>
    </submittedName>
</protein>
<proteinExistence type="predicted"/>
<accession>A0ABY7FN32</accession>
<dbReference type="EMBL" id="CP111024">
    <property type="protein sequence ID" value="WAR23623.1"/>
    <property type="molecule type" value="Genomic_DNA"/>
</dbReference>
<sequence length="124" mass="14966">MASFSVHLFLKETISLASKMEDHDIDTIYLCCYALFERLAHTKMLDKTHKQKELVAKWKLVCLFRLLRFRVTQIRDYAPTLFFNYKETAADEKRQERAFRRDLFKCDTDPLIEENQQLKKKNER</sequence>